<dbReference type="Proteomes" id="UP001595444">
    <property type="component" value="Unassembled WGS sequence"/>
</dbReference>
<dbReference type="EMBL" id="JBHRSL010000014">
    <property type="protein sequence ID" value="MFC3053253.1"/>
    <property type="molecule type" value="Genomic_DNA"/>
</dbReference>
<keyword evidence="3" id="KW-1185">Reference proteome</keyword>
<dbReference type="InterPro" id="IPR010281">
    <property type="entry name" value="DUF885"/>
</dbReference>
<organism evidence="2 3">
    <name type="scientific">Kordiimonas pumila</name>
    <dbReference type="NCBI Taxonomy" id="2161677"/>
    <lineage>
        <taxon>Bacteria</taxon>
        <taxon>Pseudomonadati</taxon>
        <taxon>Pseudomonadota</taxon>
        <taxon>Alphaproteobacteria</taxon>
        <taxon>Kordiimonadales</taxon>
        <taxon>Kordiimonadaceae</taxon>
        <taxon>Kordiimonas</taxon>
    </lineage>
</organism>
<protein>
    <submittedName>
        <fullName evidence="2">DUF885 domain-containing protein</fullName>
    </submittedName>
</protein>
<name>A0ABV7D7R3_9PROT</name>
<evidence type="ECO:0000313" key="2">
    <source>
        <dbReference type="EMBL" id="MFC3053253.1"/>
    </source>
</evidence>
<feature type="chain" id="PRO_5045730369" evidence="1">
    <location>
        <begin position="25"/>
        <end position="609"/>
    </location>
</feature>
<evidence type="ECO:0000256" key="1">
    <source>
        <dbReference type="SAM" id="SignalP"/>
    </source>
</evidence>
<proteinExistence type="predicted"/>
<dbReference type="Pfam" id="PF05960">
    <property type="entry name" value="DUF885"/>
    <property type="match status" value="1"/>
</dbReference>
<dbReference type="PANTHER" id="PTHR33361:SF2">
    <property type="entry name" value="DUF885 DOMAIN-CONTAINING PROTEIN"/>
    <property type="match status" value="1"/>
</dbReference>
<accession>A0ABV7D7R3</accession>
<reference evidence="3" key="1">
    <citation type="journal article" date="2019" name="Int. J. Syst. Evol. Microbiol.">
        <title>The Global Catalogue of Microorganisms (GCM) 10K type strain sequencing project: providing services to taxonomists for standard genome sequencing and annotation.</title>
        <authorList>
            <consortium name="The Broad Institute Genomics Platform"/>
            <consortium name="The Broad Institute Genome Sequencing Center for Infectious Disease"/>
            <person name="Wu L."/>
            <person name="Ma J."/>
        </authorList>
    </citation>
    <scope>NUCLEOTIDE SEQUENCE [LARGE SCALE GENOMIC DNA]</scope>
    <source>
        <strain evidence="3">KCTC 62164</strain>
    </source>
</reference>
<sequence length="609" mass="68862">MKINKNLAVLAALTTVCITNYSYGADVHPLAASGIVFASGATSPETAQAEAEQKLATLTNSYIEIAASQEPFLMLMSGKPVTKFPTLTYAAALERSQTAQENLEKLNEIDRSALTHEGQITAKMFEWQMKNEVKEADYYWLGFVVTPYQSGMLFSSIFPPAFQNNPLKNAEERALYVSLIADAGRVIKEQHEKLAGQEKRDILLPKAAVPGVRAVYESLRGNMAAIVHVADAKLEGLSAEEKAAFKAQVTDAVEQQVYSAIDAMLAYLDDDYVAKAPEAVGLAQYKGGKEYYQYLIEKETTQKLSPEKIHQLGLDYMQEIQGKMAKIREQLGFKGTQAEFHEKLRHDPRFLSKTPEALEVRFKEYIERLRPKVAEYFSLTPKAPYGVKRLDLAAEAGMTYGYYEAPNAKKEYGYYRYNGSNLDNRPLVWIAALTYHELVPGHHFHIALQRENEKLSEYRQKGAFYTAFNEGWANYAASLSFEMGLMDDLYDQYGWLLFDSFITNRLVVDTGMNYYGWSLEKAQAYMRDNTFSSEQEAELETLRYSTDLPAQALAYKLGYNKFWEIRHDAEKHMGDAFNIKDFHAAVIGSGAMPLPILAEHVSWYLNQSR</sequence>
<evidence type="ECO:0000313" key="3">
    <source>
        <dbReference type="Proteomes" id="UP001595444"/>
    </source>
</evidence>
<comment type="caution">
    <text evidence="2">The sequence shown here is derived from an EMBL/GenBank/DDBJ whole genome shotgun (WGS) entry which is preliminary data.</text>
</comment>
<dbReference type="RefSeq" id="WP_194214211.1">
    <property type="nucleotide sequence ID" value="NZ_CP061205.1"/>
</dbReference>
<keyword evidence="1" id="KW-0732">Signal</keyword>
<dbReference type="PANTHER" id="PTHR33361">
    <property type="entry name" value="GLR0591 PROTEIN"/>
    <property type="match status" value="1"/>
</dbReference>
<gene>
    <name evidence="2" type="ORF">ACFOKA_15185</name>
</gene>
<feature type="signal peptide" evidence="1">
    <location>
        <begin position="1"/>
        <end position="24"/>
    </location>
</feature>